<feature type="region of interest" description="Disordered" evidence="4">
    <location>
        <begin position="1"/>
        <end position="42"/>
    </location>
</feature>
<feature type="compositionally biased region" description="Basic and acidic residues" evidence="4">
    <location>
        <begin position="24"/>
        <end position="35"/>
    </location>
</feature>
<dbReference type="PANTHER" id="PTHR33620">
    <property type="entry name" value="UREASE ACCESSORY PROTEIN F"/>
    <property type="match status" value="1"/>
</dbReference>
<keyword evidence="1" id="KW-0996">Nickel insertion</keyword>
<evidence type="ECO:0000313" key="6">
    <source>
        <dbReference type="Proteomes" id="UP000054845"/>
    </source>
</evidence>
<comment type="similarity">
    <text evidence="3">Belongs to the UreF family.</text>
</comment>
<dbReference type="Gene3D" id="1.10.4190.10">
    <property type="entry name" value="Urease accessory protein UreF"/>
    <property type="match status" value="1"/>
</dbReference>
<dbReference type="InterPro" id="IPR002639">
    <property type="entry name" value="UreF"/>
</dbReference>
<sequence>MEASEVRAKRRKTNTEDGTQTPPEHSRYQAHEEPAKGWMDLSNFPRVDNDREADEQSQMDYLLLLLGDSNLPTGGFVASSGLESFAAHGLLRAFGTMDSRPLVSSFGHASGLRDAPLSNSGQLLVYLASSLDSYASTSLPYLCDAHGLAAGHLSSASGKSKDVMRPRCDDASAAMIGLRKLDESLEAGLLSNVARRASTTQGVALLTLHSKAFAKPIALTKGHPATTQAESRPTSRIRAEGILDLYRSAIRRGESEGHLPICWGVFCAALGIQKDASVRTHMFLQARAIVSAAIRMNVIGTYAAHSLLHFQLRSVLTSIVDKYAGNPSVGLDDDVDPEECGHPTASSQCRTLPAFPGSSRAYMHGVSNHATALSEAVRDDDLSQGWAWDWEEEGAWHIQEDEGSHDAGQTGASAPAVTWPLGEILQGRHDVLHSRMFNS</sequence>
<evidence type="ECO:0000256" key="2">
    <source>
        <dbReference type="ARBA" id="ARBA00023186"/>
    </source>
</evidence>
<organism evidence="5 6">
    <name type="scientific">Ceraceosorus bombacis</name>
    <dbReference type="NCBI Taxonomy" id="401625"/>
    <lineage>
        <taxon>Eukaryota</taxon>
        <taxon>Fungi</taxon>
        <taxon>Dikarya</taxon>
        <taxon>Basidiomycota</taxon>
        <taxon>Ustilaginomycotina</taxon>
        <taxon>Exobasidiomycetes</taxon>
        <taxon>Ceraceosorales</taxon>
        <taxon>Ceraceosoraceae</taxon>
        <taxon>Ceraceosorus</taxon>
    </lineage>
</organism>
<keyword evidence="6" id="KW-1185">Reference proteome</keyword>
<dbReference type="Proteomes" id="UP000054845">
    <property type="component" value="Unassembled WGS sequence"/>
</dbReference>
<dbReference type="OrthoDB" id="2550922at2759"/>
<dbReference type="GO" id="GO:0016151">
    <property type="term" value="F:nickel cation binding"/>
    <property type="evidence" value="ECO:0007669"/>
    <property type="project" value="InterPro"/>
</dbReference>
<protein>
    <submittedName>
        <fullName evidence="5">Urease accessory protein UreF</fullName>
    </submittedName>
</protein>
<dbReference type="AlphaFoldDB" id="A0A0P1BNB6"/>
<evidence type="ECO:0000313" key="5">
    <source>
        <dbReference type="EMBL" id="CEH17199.1"/>
    </source>
</evidence>
<accession>A0A0P1BNB6</accession>
<dbReference type="Pfam" id="PF01730">
    <property type="entry name" value="UreF"/>
    <property type="match status" value="1"/>
</dbReference>
<evidence type="ECO:0000256" key="3">
    <source>
        <dbReference type="ARBA" id="ARBA00046339"/>
    </source>
</evidence>
<keyword evidence="2" id="KW-0143">Chaperone</keyword>
<evidence type="ECO:0000256" key="1">
    <source>
        <dbReference type="ARBA" id="ARBA00022988"/>
    </source>
</evidence>
<reference evidence="5 6" key="1">
    <citation type="submission" date="2014-09" db="EMBL/GenBank/DDBJ databases">
        <authorList>
            <person name="Magalhaes I.L.F."/>
            <person name="Oliveira U."/>
            <person name="Santos F.R."/>
            <person name="Vidigal T.H.D.A."/>
            <person name="Brescovit A.D."/>
            <person name="Santos A.J."/>
        </authorList>
    </citation>
    <scope>NUCLEOTIDE SEQUENCE [LARGE SCALE GENOMIC DNA]</scope>
</reference>
<evidence type="ECO:0000256" key="4">
    <source>
        <dbReference type="SAM" id="MobiDB-lite"/>
    </source>
</evidence>
<dbReference type="PANTHER" id="PTHR33620:SF1">
    <property type="entry name" value="UREASE ACCESSORY PROTEIN F"/>
    <property type="match status" value="1"/>
</dbReference>
<dbReference type="EMBL" id="CCYA01000254">
    <property type="protein sequence ID" value="CEH17199.1"/>
    <property type="molecule type" value="Genomic_DNA"/>
</dbReference>
<name>A0A0P1BNB6_9BASI</name>
<proteinExistence type="inferred from homology"/>
<dbReference type="STRING" id="401625.A0A0P1BNB6"/>
<dbReference type="InterPro" id="IPR038277">
    <property type="entry name" value="UreF_sf"/>
</dbReference>